<proteinExistence type="predicted"/>
<evidence type="ECO:0000313" key="2">
    <source>
        <dbReference type="EMBL" id="CAE6496128.1"/>
    </source>
</evidence>
<comment type="caution">
    <text evidence="2">The sequence shown here is derived from an EMBL/GenBank/DDBJ whole genome shotgun (WGS) entry which is preliminary data.</text>
</comment>
<evidence type="ECO:0000256" key="1">
    <source>
        <dbReference type="SAM" id="MobiDB-lite"/>
    </source>
</evidence>
<evidence type="ECO:0000313" key="3">
    <source>
        <dbReference type="Proteomes" id="UP000663850"/>
    </source>
</evidence>
<dbReference type="EMBL" id="CAJMWZ010004847">
    <property type="protein sequence ID" value="CAE6496128.1"/>
    <property type="molecule type" value="Genomic_DNA"/>
</dbReference>
<dbReference type="AlphaFoldDB" id="A0A8H3H9P1"/>
<accession>A0A8H3H9P1</accession>
<name>A0A8H3H9P1_9AGAM</name>
<protein>
    <submittedName>
        <fullName evidence="2">Uncharacterized protein</fullName>
    </submittedName>
</protein>
<feature type="region of interest" description="Disordered" evidence="1">
    <location>
        <begin position="21"/>
        <end position="63"/>
    </location>
</feature>
<gene>
    <name evidence="2" type="ORF">RDB_LOCUS89858</name>
</gene>
<organism evidence="2 3">
    <name type="scientific">Rhizoctonia solani</name>
    <dbReference type="NCBI Taxonomy" id="456999"/>
    <lineage>
        <taxon>Eukaryota</taxon>
        <taxon>Fungi</taxon>
        <taxon>Dikarya</taxon>
        <taxon>Basidiomycota</taxon>
        <taxon>Agaricomycotina</taxon>
        <taxon>Agaricomycetes</taxon>
        <taxon>Cantharellales</taxon>
        <taxon>Ceratobasidiaceae</taxon>
        <taxon>Rhizoctonia</taxon>
    </lineage>
</organism>
<dbReference type="Proteomes" id="UP000663850">
    <property type="component" value="Unassembled WGS sequence"/>
</dbReference>
<sequence length="211" mass="23461">MPRPSKRKLALRDNLLKARAKRDQLRALRPSPEGDDVSQQFESIKVDHGTYSDAEVENNDRAETVLHEDSTVAASTARRGPELDECQGMIPEPKLPHENGGMQEHKAQANEGSSTVGWMMHKGPFAKDHRSGDSKCVPVPKDNACRIVDSNQRTEAYTTRPAEQKTKPYLRVYKEIYRASKKLEFSTSDAGTWGAKVGVSFEECYTAAVGV</sequence>
<reference evidence="2" key="1">
    <citation type="submission" date="2021-01" db="EMBL/GenBank/DDBJ databases">
        <authorList>
            <person name="Kaushik A."/>
        </authorList>
    </citation>
    <scope>NUCLEOTIDE SEQUENCE</scope>
    <source>
        <strain evidence="2">Type strain: AG8-Rh-89/</strain>
    </source>
</reference>